<dbReference type="GO" id="GO:0045104">
    <property type="term" value="P:intermediate filament cytoskeleton organization"/>
    <property type="evidence" value="ECO:0007669"/>
    <property type="project" value="InterPro"/>
</dbReference>
<feature type="region of interest" description="Disordered" evidence="6">
    <location>
        <begin position="2343"/>
        <end position="2377"/>
    </location>
</feature>
<dbReference type="CDD" id="cd00051">
    <property type="entry name" value="EFh"/>
    <property type="match status" value="1"/>
</dbReference>
<keyword evidence="3" id="KW-0106">Calcium</keyword>
<dbReference type="InterPro" id="IPR002017">
    <property type="entry name" value="Spectrin_repeat"/>
</dbReference>
<feature type="compositionally biased region" description="Polar residues" evidence="6">
    <location>
        <begin position="1577"/>
        <end position="1590"/>
    </location>
</feature>
<dbReference type="GO" id="GO:0032886">
    <property type="term" value="P:regulation of microtubule-based process"/>
    <property type="evidence" value="ECO:0007669"/>
    <property type="project" value="TreeGrafter"/>
</dbReference>
<dbReference type="SMART" id="SM00150">
    <property type="entry name" value="SPEC"/>
    <property type="match status" value="23"/>
</dbReference>
<dbReference type="Gene3D" id="1.10.238.10">
    <property type="entry name" value="EF-hand"/>
    <property type="match status" value="1"/>
</dbReference>
<dbReference type="Pfam" id="PF00435">
    <property type="entry name" value="Spectrin"/>
    <property type="match status" value="12"/>
</dbReference>
<accession>V8PEE2</accession>
<feature type="non-terminal residue" evidence="8">
    <location>
        <position position="1"/>
    </location>
</feature>
<keyword evidence="5" id="KW-0175">Coiled coil</keyword>
<dbReference type="FunFam" id="1.20.58.60:FF:000087">
    <property type="entry name" value="microtubule-actin cross-linking factor 1 isoform X2"/>
    <property type="match status" value="1"/>
</dbReference>
<evidence type="ECO:0000256" key="5">
    <source>
        <dbReference type="SAM" id="Coils"/>
    </source>
</evidence>
<dbReference type="SMART" id="SM01129">
    <property type="entry name" value="DELLA"/>
    <property type="match status" value="1"/>
</dbReference>
<dbReference type="FunFam" id="1.20.58.60:FF:000095">
    <property type="entry name" value="microtubule-actin cross-linking factor 1 isoform X2"/>
    <property type="match status" value="1"/>
</dbReference>
<dbReference type="InterPro" id="IPR043197">
    <property type="entry name" value="Plakin"/>
</dbReference>
<dbReference type="Gene3D" id="1.20.58.60">
    <property type="match status" value="20"/>
</dbReference>
<feature type="coiled-coil region" evidence="5">
    <location>
        <begin position="371"/>
        <end position="405"/>
    </location>
</feature>
<evidence type="ECO:0000313" key="8">
    <source>
        <dbReference type="EMBL" id="ETE72267.1"/>
    </source>
</evidence>
<dbReference type="PANTHER" id="PTHR23169">
    <property type="entry name" value="ENVOPLAKIN"/>
    <property type="match status" value="1"/>
</dbReference>
<dbReference type="GO" id="GO:0015629">
    <property type="term" value="C:actin cytoskeleton"/>
    <property type="evidence" value="ECO:0007669"/>
    <property type="project" value="TreeGrafter"/>
</dbReference>
<dbReference type="FunFam" id="1.10.238.10:FF:000013">
    <property type="entry name" value="Microtubule-actin cross-linking factor 1"/>
    <property type="match status" value="1"/>
</dbReference>
<keyword evidence="2" id="KW-0479">Metal-binding</keyword>
<dbReference type="PROSITE" id="PS00018">
    <property type="entry name" value="EF_HAND_1"/>
    <property type="match status" value="2"/>
</dbReference>
<gene>
    <name evidence="8" type="primary">MACF1</name>
    <name evidence="8" type="ORF">L345_01911</name>
</gene>
<protein>
    <submittedName>
        <fullName evidence="8">Microtubule-actin cross-linking factor 1, isoforms 1/2/3/5</fullName>
    </submittedName>
</protein>
<dbReference type="Pfam" id="PF13499">
    <property type="entry name" value="EF-hand_7"/>
    <property type="match status" value="1"/>
</dbReference>
<dbReference type="GO" id="GO:0005882">
    <property type="term" value="C:intermediate filament"/>
    <property type="evidence" value="ECO:0007669"/>
    <property type="project" value="TreeGrafter"/>
</dbReference>
<dbReference type="SMART" id="SM00054">
    <property type="entry name" value="EFh"/>
    <property type="match status" value="2"/>
</dbReference>
<dbReference type="FunFam" id="1.20.58.60:FF:000088">
    <property type="entry name" value="microtubule-actin cross-linking factor 1 isoform X2"/>
    <property type="match status" value="1"/>
</dbReference>
<dbReference type="GO" id="GO:0042060">
    <property type="term" value="P:wound healing"/>
    <property type="evidence" value="ECO:0007669"/>
    <property type="project" value="TreeGrafter"/>
</dbReference>
<dbReference type="FunFam" id="1.20.58.60:FF:000001">
    <property type="entry name" value="Microtubule-actin cross-linking factor 1"/>
    <property type="match status" value="3"/>
</dbReference>
<feature type="non-terminal residue" evidence="8">
    <location>
        <position position="4291"/>
    </location>
</feature>
<dbReference type="GO" id="GO:0005737">
    <property type="term" value="C:cytoplasm"/>
    <property type="evidence" value="ECO:0007669"/>
    <property type="project" value="TreeGrafter"/>
</dbReference>
<feature type="compositionally biased region" description="Low complexity" evidence="6">
    <location>
        <begin position="2358"/>
        <end position="2368"/>
    </location>
</feature>
<dbReference type="Proteomes" id="UP000018936">
    <property type="component" value="Unassembled WGS sequence"/>
</dbReference>
<feature type="coiled-coil region" evidence="5">
    <location>
        <begin position="821"/>
        <end position="892"/>
    </location>
</feature>
<dbReference type="FunFam" id="1.20.58.60:FF:000008">
    <property type="entry name" value="microtubule-actin cross-linking factor 1"/>
    <property type="match status" value="1"/>
</dbReference>
<feature type="region of interest" description="Disordered" evidence="6">
    <location>
        <begin position="1577"/>
        <end position="1597"/>
    </location>
</feature>
<dbReference type="FunFam" id="1.20.58.60:FF:000016">
    <property type="entry name" value="Microtubule-actin cross-linking factor 1"/>
    <property type="match status" value="1"/>
</dbReference>
<keyword evidence="9" id="KW-1185">Reference proteome</keyword>
<dbReference type="GO" id="GO:0005509">
    <property type="term" value="F:calcium ion binding"/>
    <property type="evidence" value="ECO:0007669"/>
    <property type="project" value="InterPro"/>
</dbReference>
<keyword evidence="4" id="KW-0206">Cytoskeleton</keyword>
<feature type="coiled-coil region" evidence="5">
    <location>
        <begin position="3196"/>
        <end position="3230"/>
    </location>
</feature>
<evidence type="ECO:0000256" key="2">
    <source>
        <dbReference type="ARBA" id="ARBA00022723"/>
    </source>
</evidence>
<dbReference type="InterPro" id="IPR011992">
    <property type="entry name" value="EF-hand-dom_pair"/>
</dbReference>
<reference evidence="8 9" key="1">
    <citation type="journal article" date="2013" name="Proc. Natl. Acad. Sci. U.S.A.">
        <title>The king cobra genome reveals dynamic gene evolution and adaptation in the snake venom system.</title>
        <authorList>
            <person name="Vonk F.J."/>
            <person name="Casewell N.R."/>
            <person name="Henkel C.V."/>
            <person name="Heimberg A.M."/>
            <person name="Jansen H.J."/>
            <person name="McCleary R.J."/>
            <person name="Kerkkamp H.M."/>
            <person name="Vos R.A."/>
            <person name="Guerreiro I."/>
            <person name="Calvete J.J."/>
            <person name="Wuster W."/>
            <person name="Woods A.E."/>
            <person name="Logan J.M."/>
            <person name="Harrison R.A."/>
            <person name="Castoe T.A."/>
            <person name="de Koning A.P."/>
            <person name="Pollock D.D."/>
            <person name="Yandell M."/>
            <person name="Calderon D."/>
            <person name="Renjifo C."/>
            <person name="Currier R.B."/>
            <person name="Salgado D."/>
            <person name="Pla D."/>
            <person name="Sanz L."/>
            <person name="Hyder A.S."/>
            <person name="Ribeiro J.M."/>
            <person name="Arntzen J.W."/>
            <person name="van den Thillart G.E."/>
            <person name="Boetzer M."/>
            <person name="Pirovano W."/>
            <person name="Dirks R.P."/>
            <person name="Spaink H.P."/>
            <person name="Duboule D."/>
            <person name="McGlinn E."/>
            <person name="Kini R.M."/>
            <person name="Richardson M.K."/>
        </authorList>
    </citation>
    <scope>NUCLEOTIDE SEQUENCE</scope>
    <source>
        <tissue evidence="8">Blood</tissue>
    </source>
</reference>
<feature type="domain" description="EF-hand" evidence="7">
    <location>
        <begin position="4207"/>
        <end position="4242"/>
    </location>
</feature>
<feature type="compositionally biased region" description="Polar residues" evidence="6">
    <location>
        <begin position="1081"/>
        <end position="1092"/>
    </location>
</feature>
<dbReference type="SUPFAM" id="SSF47473">
    <property type="entry name" value="EF-hand"/>
    <property type="match status" value="1"/>
</dbReference>
<dbReference type="FunFam" id="1.20.58.60:FF:000084">
    <property type="entry name" value="microtubule-actin cross-linking factor 1 isoform X2"/>
    <property type="match status" value="1"/>
</dbReference>
<dbReference type="PROSITE" id="PS50222">
    <property type="entry name" value="EF_HAND_2"/>
    <property type="match status" value="2"/>
</dbReference>
<evidence type="ECO:0000313" key="9">
    <source>
        <dbReference type="Proteomes" id="UP000018936"/>
    </source>
</evidence>
<dbReference type="SUPFAM" id="SSF46966">
    <property type="entry name" value="Spectrin repeat"/>
    <property type="match status" value="23"/>
</dbReference>
<dbReference type="FunFam" id="1.20.58.60:FF:000090">
    <property type="entry name" value="microtubule-actin cross-linking factor 1 isoform X2"/>
    <property type="match status" value="1"/>
</dbReference>
<feature type="coiled-coil region" evidence="5">
    <location>
        <begin position="629"/>
        <end position="691"/>
    </location>
</feature>
<feature type="region of interest" description="Disordered" evidence="6">
    <location>
        <begin position="1081"/>
        <end position="1117"/>
    </location>
</feature>
<dbReference type="GO" id="GO:0051893">
    <property type="term" value="P:regulation of focal adhesion assembly"/>
    <property type="evidence" value="ECO:0007669"/>
    <property type="project" value="TreeGrafter"/>
</dbReference>
<evidence type="ECO:0000259" key="7">
    <source>
        <dbReference type="PROSITE" id="PS50222"/>
    </source>
</evidence>
<dbReference type="FunFam" id="1.20.58.60:FF:000141">
    <property type="entry name" value="Microtubule-actin cross-linking factor 1"/>
    <property type="match status" value="1"/>
</dbReference>
<name>V8PEE2_OPHHA</name>
<feature type="region of interest" description="Disordered" evidence="6">
    <location>
        <begin position="1138"/>
        <end position="1159"/>
    </location>
</feature>
<dbReference type="GO" id="GO:0005874">
    <property type="term" value="C:microtubule"/>
    <property type="evidence" value="ECO:0007669"/>
    <property type="project" value="TreeGrafter"/>
</dbReference>
<dbReference type="CDD" id="cd00176">
    <property type="entry name" value="SPEC"/>
    <property type="match status" value="12"/>
</dbReference>
<dbReference type="OrthoDB" id="10016565at2759"/>
<dbReference type="InterPro" id="IPR018159">
    <property type="entry name" value="Spectrin/alpha-actinin"/>
</dbReference>
<feature type="coiled-coil region" evidence="5">
    <location>
        <begin position="4029"/>
        <end position="4056"/>
    </location>
</feature>
<evidence type="ECO:0000256" key="1">
    <source>
        <dbReference type="ARBA" id="ARBA00022490"/>
    </source>
</evidence>
<dbReference type="FunFam" id="1.20.58.60:FF:000061">
    <property type="entry name" value="microtubule-actin cross-linking factor 1 isoform X3"/>
    <property type="match status" value="1"/>
</dbReference>
<comment type="caution">
    <text evidence="8">The sequence shown here is derived from an EMBL/GenBank/DDBJ whole genome shotgun (WGS) entry which is preliminary data.</text>
</comment>
<dbReference type="GO" id="GO:0045296">
    <property type="term" value="F:cadherin binding"/>
    <property type="evidence" value="ECO:0007669"/>
    <property type="project" value="TreeGrafter"/>
</dbReference>
<keyword evidence="1" id="KW-0963">Cytoplasm</keyword>
<dbReference type="InterPro" id="IPR002048">
    <property type="entry name" value="EF_hand_dom"/>
</dbReference>
<dbReference type="FunFam" id="1.20.58.60:FF:000048">
    <property type="entry name" value="microtubule-actin cross-linking factor 1 isoform X3"/>
    <property type="match status" value="1"/>
</dbReference>
<dbReference type="GO" id="GO:0005198">
    <property type="term" value="F:structural molecule activity"/>
    <property type="evidence" value="ECO:0007669"/>
    <property type="project" value="TreeGrafter"/>
</dbReference>
<evidence type="ECO:0000256" key="3">
    <source>
        <dbReference type="ARBA" id="ARBA00022837"/>
    </source>
</evidence>
<proteinExistence type="predicted"/>
<dbReference type="FunFam" id="1.20.58.60:FF:000025">
    <property type="entry name" value="microtubule-actin cross-linking factor 1"/>
    <property type="match status" value="1"/>
</dbReference>
<dbReference type="GO" id="GO:0016020">
    <property type="term" value="C:membrane"/>
    <property type="evidence" value="ECO:0007669"/>
    <property type="project" value="TreeGrafter"/>
</dbReference>
<dbReference type="FunFam" id="1.20.58.60:FF:000093">
    <property type="entry name" value="dystonin isoform X1"/>
    <property type="match status" value="1"/>
</dbReference>
<organism evidence="8 9">
    <name type="scientific">Ophiophagus hannah</name>
    <name type="common">King cobra</name>
    <name type="synonym">Naja hannah</name>
    <dbReference type="NCBI Taxonomy" id="8665"/>
    <lineage>
        <taxon>Eukaryota</taxon>
        <taxon>Metazoa</taxon>
        <taxon>Chordata</taxon>
        <taxon>Craniata</taxon>
        <taxon>Vertebrata</taxon>
        <taxon>Euteleostomi</taxon>
        <taxon>Lepidosauria</taxon>
        <taxon>Squamata</taxon>
        <taxon>Bifurcata</taxon>
        <taxon>Unidentata</taxon>
        <taxon>Episquamata</taxon>
        <taxon>Toxicofera</taxon>
        <taxon>Serpentes</taxon>
        <taxon>Colubroidea</taxon>
        <taxon>Elapidae</taxon>
        <taxon>Elapinae</taxon>
        <taxon>Ophiophagus</taxon>
    </lineage>
</organism>
<feature type="domain" description="EF-hand" evidence="7">
    <location>
        <begin position="4243"/>
        <end position="4278"/>
    </location>
</feature>
<dbReference type="FunFam" id="1.20.58.60:FF:000092">
    <property type="entry name" value="microtubule-actin cross-linking factor 1 isoform X2"/>
    <property type="match status" value="1"/>
</dbReference>
<sequence>MCSLFCFQVFVEEWLAKRILVEEMNQRGTALENLIIEITAPDAQSKTGAVLPAGGSSTGSINGYHTCKDLTEIQCDMSDVNQQYEGLGAALRGRLEQLSAMLEKMREAQDQVNTVLTWLEEKEQALKVLEASSSPTKSETMRAQAEHNKAFLGDLEQNAVKVQAAKESLSGLLKKYPDSPEARNWKRMLEDLNSRWAHAKQVTEERQQKLEKSANELASFQEAEGQLRPWLMEKELMMSVLGPLSIDPNMLNAQKQQVQSVTFVFVLQFMLKEFEARKHQYDQLNEAARGIPTSPGETSLPHSHVQEELQAINRKWTKLTERLNSRSSQIDQAVVKSTHFQELLQGLSEKVKAAGQRLSTQPAISTQPEAVKQQLEETSEIRSELEQLEEEITEAQALCEQLSVLMGEQYLKDELRKRLETVALPLKGLEDLAGDRLNRLQMALASSQQFQQMFDELHTWLEDRLKQQAQSGPISARLERLQCQIQEQEESQKSLNQHSGSYEMIVAEEESLLLSVHPGEEKTTMQSQLVSLKANWEELSKQIASRHSKLKDCLQKAQKYQRHVEDLFPWVEDCRSKMLELEVTLDLVQLEAALLRSKAMLSDVAKRRSLLEMLNSAADVLIDASEMDEDDIRDEKAEINHKMDAITEELQAKTESLEEMSQRLKEFQESFRNIEKKLEGTKHQLEIYEALGPQACSSKNLEKLRAQQEALQALGAQVDYLRNFTQGLVEDTPDGSDSSHLLRQAEIVQQDFKGVKQKVNECCKIMENKLEGIGLFNNHVREMFSQLTDLDDELDSMGPVGRDIDSLQSQADDAHEFLGKLHQLRLDIQASEEKCRQMLDEEGSPDLIGLKRELETLNKQCIKLTERGKSRLEQVEATLARVKDFYNKLKELNYMTTAAEEGEALQWVVGTEVDVINQQLADFKDRFNASDCYQELDSRRGFVEMPGPGPGPVTPSWTIMPVTKWQKAIDPSIWKDRDALLQIQDLMRVPSPGSWIHLARECAFAKYSVPDVGRELSGLLFPPPSTEDVHLLMGKPLSRPDCLRQSPACLGKGEDEDGYIEDCYVPQRSIYDTMRINEQIDQGSKLSQPSKSTLEKGDSSTISSNGTLGAPGALESKVSESKKLDERVIFDALKLSSDVSKSAPAPPRRRPNLEKKENVNRRSWKSFMPPNFPEFAERIEASLSEVSETAVSDPSLQEKPGSLPVAESCSPSDHRESLSEPLTLAHAPKLSGVPGIQEARPPSEALYEFSQEECQPLLEPEEVGVDLSGGRWKGRHLVSATWPRLLKNPLKAPGLRGNHDTLEADDSECVMETVPLSPCLSEELLDPGMGVLLAPSLREKTESELRFEEDERLIMMEAEEWEEGSLSGKGRAAEETRGSLTGISEERGQLCVPFVTVEEAIKEVAGVQGTHHHPLHQQELWDDSESQAASSALVPQETHPDLNALLGEGDGACGAEAVAIQGEGEEFAPGLEACLGPPAPEQFSDTDSVQMFLELEKLCMNEEEKDGEAPIEFGVQNITFSSEGLDLLENLDLPSETVAVPSQHLAHHEISVADSAMVSDLEDFDATFGSQVVSATEPTLSESFSEQDTSGDSEKGMLSNPAVAEDVELQYCCNHSSSVPLVEENGAELLTTDEVAKSHKAKGQLDLGLRDFVVSVHVPCCRAQTPCIHVAEEETPPLFSRTERTSLSHDEFATIAEDMDSQQEFDLIEGVESPEEQALLASYERNPSEKMMDFSNWDVPELGSEDEVVELDKENVLFVRHLEETEGMGDFWPPLPSDSEVIQGSEESIRHIGCSDSWKYIDTSSRCQPELLAWPVSTVEVVVSSTFLQVEESKTAEQVTGGPVVERDFMEPGILELLFGQTGSSEVMGERESDAKFVGADSHPSPPADCSWDAQGSVEVFACRLEEEATSFSPLPGDEDIDVLPDTIEELASTIMGPCTINATDFTLSSLSGSLTSILALDLSAENATSLTCDGDDSETATWVCNIQELIPALQTAQEISLPMPLCPIQCPDKEELPIQEGWTMIPSSSEESIQVIQGMDESILPFNVSLEAAEHPSQWESSLLILAFEGSRDVPPSPSQLPASEAEEKETHPMSGMEALSSFSTAAGTSELVPDNEQFQKEQVDPLQSKLQQVNGLGQGLVQSAGKNCDVQGLEHDMEEISTRWNTLNKKVAQRVAQLQEALLHCGKFQDALEPLLSWLADTEELISNQKPPSAEYKVVKAQIQEQKRLLDDRKATVEMIQAEGGRIARSAEPADREKIVGQLTSLGSHWASLLSKASARQSQLEEILVLAKQFHETSEPISEWLSVTEKKLANSEPIGTQTAKIQQQIARHKCHRAEVVASLGQRRRGQGRVTEESNQSPQENQEGSTQPLPPRWLFHFPGMCGPFTVPISPTVTQGPPLPCTSGPVPLGSGKPSTSVSKGQDLCLGQHFALAGSLTRSWRAGSAGPVALGSGVPLGFILKESPQGPTTAPLSSQALEEEIDGQATAATQVVSIGHSLALLSCCAEQASLAEKLDLLESRYAEVCDRCGRKAALLDQALSNARLFGEDEVEVLNWLAEVEDKLSLVSVKDYRREVLQQQHSGQLALNDEIVNRKKHVDQAIKNGQALLKQTTGEEVLLIQEKLDGIKTRYSDITAASSKALRTLEQARQLATKFQSTHEELTGWMGQVEEELMSGGGHSPTGEQIPRFQQRQKELKKEVMEHQIILDTVNEVSHALLELVPWRAREGLDKLVSDTNERYKATSDTINQRVAEIDAAIQRSQQYEQAADAELAWVAETRRKLLALGPVRLEQDQTTAQLQVQKAFSIDIIRHKDSVDELLSQRTEILGTCGEEQKVMLQEKTESLLKQYNETSHLHSERYARLERAQVLVNQFWETYEELSPWLEETQVLIGQLPPPAIDHEHLKQQQEDMRVTGPKGVSVRLHAIRKCRQLRESIAEHKPHIDKLLKIGPQLTELNPEEGAMVQGKYFAAEAAYSHIKEEARQRALALDEAISQSTQFHDKIEPMLETLESLSSRLRMPPLIPAEVEKIRECIGDNKNATLELEKLQPSFEGLKRRGEELIGRSQGADRDLAAKNIRDKLDQMVFFWEDIKARAEEREIKFLDVLELAEKFWYDMAALLTTIRDTQDIVHDLESPGIDPSIIKQQIEAAETIKEETDGLHEELEFIRILGADLIFACGETEKPEVKKSIDEMNSAWEHLNRTWKERLEKLEEAMQSAVQYQDNLQAMFDWLDNTVIKLCNMSPVGTDLSTVKEQLNEMKEFKTEVYQQQIEMEKLNHQGELLLKKATDETDRDIIREPLTELKHLWENLGEKIAHRQHKLEGSLLALGQFQHALAELMAWLTHTEELLDSQKAINGDPRVIEVELAKHHVLKNDVLAHQATVETVNKAGNELLESSARDDASSLCSRLETMNSCWESILQKTEVREQQLQATLQQAGSATLPGWRLHDVIFQGLLWAQGFHGEIEDFLLWLTRMESQLSASKPTGGLPETAREQLNAHMELYAQLKANEEIYSQLLAKGRLMLLSHDDSGSGSKMEQSVALLEQKWVLVSTKMEERKSKLEEALNLATEFQNSLQDFINWLTLAEQSLNVASPPSLILSTVLSQVEEHKFHEAWKKLVDWLEDAENHLNSELEISNDPDKIKLQLSKHKEFQKTLGGKQPVYDTTIRTGRALKEKAHFPDDIQNLDHLLGEVRDKWDTVCGKSVERQPRLGSWENACHPSPLSLCRQHKLEEALLFSGQFMDALQALVDWLYKVEPQLAEDQPVHGDLDLVMNSMDAHKVFQKELGKRTGTVQVLKRSGRELIENSRDDTTWVKVQLQELSNRWDTVCKMSVLKQTRLEQALKQVGGDEAGPPRTRFCSSLHMLSESCALPLLVLEACMSHLGGGRATVIARGEGVLWLPPEELSSLCGKGRLQRWRADLGASAFQAEEFRTAIHQLLEWLSEAEQTLRFRGALPDDAEALQSLIDVHKEFMKKVEEKRLDVNSAVGMGEAILSVCHPDCVTTIKHWITIIRARFEEVLTWAKQHQQRLEAALLELMANAELLEELMADAELLEELLAWIQWAEATLIQRDQEPQNIEQVKALIAEHQSFMEEMTRKQPDVDRVTKTYKRKATEPVHGSFMEKSRSNRKPLNQAAPPPLPILLQAEAKNPRINQLSARWQQVWLLALERQRKLNDALDRLEELKEFANFDFDVWRKKYMRWMNHKKSRVMDFFRRIDKDQDGKITRQEFIDGILASKFPTTKLEMTAVADIFDRDGDGYIDYYEFVAALHPNKDAYRPTTDADKIEDE</sequence>
<dbReference type="FunFam" id="1.20.58.60:FF:000014">
    <property type="entry name" value="microtubule-actin cross-linking factor 1"/>
    <property type="match status" value="1"/>
</dbReference>
<evidence type="ECO:0000256" key="6">
    <source>
        <dbReference type="SAM" id="MobiDB-lite"/>
    </source>
</evidence>
<dbReference type="InterPro" id="IPR018247">
    <property type="entry name" value="EF_Hand_1_Ca_BS"/>
</dbReference>
<feature type="region of interest" description="Disordered" evidence="6">
    <location>
        <begin position="2075"/>
        <end position="2096"/>
    </location>
</feature>
<dbReference type="PANTHER" id="PTHR23169:SF25">
    <property type="entry name" value="MICROTUBULE-ACTIN CROSS-LINKING FACTOR 1, ISOFORMS 1_2_3_4_5"/>
    <property type="match status" value="1"/>
</dbReference>
<dbReference type="EMBL" id="AZIM01000246">
    <property type="protein sequence ID" value="ETE72267.1"/>
    <property type="molecule type" value="Genomic_DNA"/>
</dbReference>
<evidence type="ECO:0000256" key="4">
    <source>
        <dbReference type="ARBA" id="ARBA00023212"/>
    </source>
</evidence>
<feature type="region of interest" description="Disordered" evidence="6">
    <location>
        <begin position="1189"/>
        <end position="1216"/>
    </location>
</feature>